<proteinExistence type="predicted"/>
<gene>
    <name evidence="2" type="ordered locus">Amir_6810</name>
</gene>
<keyword evidence="3" id="KW-1185">Reference proteome</keyword>
<evidence type="ECO:0000256" key="1">
    <source>
        <dbReference type="SAM" id="MobiDB-lite"/>
    </source>
</evidence>
<dbReference type="AlphaFoldDB" id="C6WPQ5"/>
<dbReference type="EMBL" id="CP001630">
    <property type="protein sequence ID" value="ACU40606.1"/>
    <property type="molecule type" value="Genomic_DNA"/>
</dbReference>
<organism evidence="2 3">
    <name type="scientific">Actinosynnema mirum (strain ATCC 29888 / DSM 43827 / JCM 3225 / NBRC 14064 / NCIMB 13271 / NRRL B-12336 / IMRU 3971 / 101)</name>
    <dbReference type="NCBI Taxonomy" id="446462"/>
    <lineage>
        <taxon>Bacteria</taxon>
        <taxon>Bacillati</taxon>
        <taxon>Actinomycetota</taxon>
        <taxon>Actinomycetes</taxon>
        <taxon>Pseudonocardiales</taxon>
        <taxon>Pseudonocardiaceae</taxon>
        <taxon>Actinosynnema</taxon>
    </lineage>
</organism>
<feature type="compositionally biased region" description="Polar residues" evidence="1">
    <location>
        <begin position="28"/>
        <end position="38"/>
    </location>
</feature>
<reference evidence="2 3" key="1">
    <citation type="journal article" date="2009" name="Stand. Genomic Sci.">
        <title>Complete genome sequence of Actinosynnema mirum type strain (101).</title>
        <authorList>
            <person name="Land M."/>
            <person name="Lapidus A."/>
            <person name="Mayilraj S."/>
            <person name="Chen F."/>
            <person name="Copeland A."/>
            <person name="Del Rio T.G."/>
            <person name="Nolan M."/>
            <person name="Lucas S."/>
            <person name="Tice H."/>
            <person name="Cheng J.F."/>
            <person name="Chertkov O."/>
            <person name="Bruce D."/>
            <person name="Goodwin L."/>
            <person name="Pitluck S."/>
            <person name="Rohde M."/>
            <person name="Goker M."/>
            <person name="Pati A."/>
            <person name="Ivanova N."/>
            <person name="Mavromatis K."/>
            <person name="Chen A."/>
            <person name="Palaniappan K."/>
            <person name="Hauser L."/>
            <person name="Chang Y.J."/>
            <person name="Jeffries C.C."/>
            <person name="Brettin T."/>
            <person name="Detter J.C."/>
            <person name="Han C."/>
            <person name="Chain P."/>
            <person name="Tindall B.J."/>
            <person name="Bristow J."/>
            <person name="Eisen J.A."/>
            <person name="Markowitz V."/>
            <person name="Hugenholtz P."/>
            <person name="Kyrpides N.C."/>
            <person name="Klenk H.P."/>
        </authorList>
    </citation>
    <scope>NUCLEOTIDE SEQUENCE [LARGE SCALE GENOMIC DNA]</scope>
    <source>
        <strain evidence="3">ATCC 29888 / DSM 43827 / JCM 3225 / NBRC 14064 / NCIMB 13271 / NRRL B-12336 / IMRU 3971 / 101</strain>
    </source>
</reference>
<dbReference type="KEGG" id="ami:Amir_6810"/>
<feature type="region of interest" description="Disordered" evidence="1">
    <location>
        <begin position="226"/>
        <end position="276"/>
    </location>
</feature>
<dbReference type="Proteomes" id="UP000002213">
    <property type="component" value="Chromosome"/>
</dbReference>
<protein>
    <submittedName>
        <fullName evidence="2">Uncharacterized protein</fullName>
    </submittedName>
</protein>
<evidence type="ECO:0000313" key="3">
    <source>
        <dbReference type="Proteomes" id="UP000002213"/>
    </source>
</evidence>
<dbReference type="STRING" id="446462.Amir_6810"/>
<accession>C6WPQ5</accession>
<sequence length="276" mass="30176">MTTTRPVTRALPRRSRSRRWREAASTAYPLSSTMTSTAAPPEVDEQVPAEALAVAGVQEAVLLPDPEQLHVEQGAERHDDVGPGVAARDGLRVGQEEHVAPDARSTTPRTRLSRCRWQVPPFRPLANPLPLRRGHVGDHARLHAERLRVPEHLAVVDRGARAGQLLRSPEISAALAAHGVPVDGEDLHHVGRAHRFLVDENRAGTAAERESLDSWMAIARVTTTSGWRRPHTSPPLREKDSTTWSKIQPEVGGPLTSGWPEIPERGPVHDGRTNGA</sequence>
<name>C6WPQ5_ACTMD</name>
<feature type="region of interest" description="Disordered" evidence="1">
    <location>
        <begin position="1"/>
        <end position="42"/>
    </location>
</feature>
<feature type="compositionally biased region" description="Basic and acidic residues" evidence="1">
    <location>
        <begin position="262"/>
        <end position="276"/>
    </location>
</feature>
<dbReference type="HOGENOM" id="CLU_1006977_0_0_11"/>
<evidence type="ECO:0000313" key="2">
    <source>
        <dbReference type="EMBL" id="ACU40606.1"/>
    </source>
</evidence>